<evidence type="ECO:0000313" key="1">
    <source>
        <dbReference type="EMBL" id="KAJ4464149.1"/>
    </source>
</evidence>
<gene>
    <name evidence="1" type="ORF">C8R41DRAFT_783112</name>
</gene>
<name>A0ABQ8UWR0_9AGAR</name>
<sequence>MHFRQNVPLVDGERRIMVCFVGSPDDPGYDDAVEHATEAILAANREAGWKKKEKRHKRGDFPAVACGISFGKGQPEPMQLGGERQEMMKNLLAMDSFRRIAGFQSAALRTWFPRCYEEARRRKAQLLELRPNLRLNFDNSVYLCTTINFGPSTWTHIHTDSKNDPSLPCAITSGGKYNWKLGGHLILWDFNVIFEFPPGTTILLSSAILRHSNIPVAKGETRISVTQYTAGSIHRWLQYGGRTEEEFEKADPEAYLKEMSEHRAGRWMESLARYSTFEELRSSA</sequence>
<evidence type="ECO:0008006" key="3">
    <source>
        <dbReference type="Google" id="ProtNLM"/>
    </source>
</evidence>
<proteinExistence type="predicted"/>
<dbReference type="Proteomes" id="UP001150217">
    <property type="component" value="Unassembled WGS sequence"/>
</dbReference>
<reference evidence="1" key="1">
    <citation type="submission" date="2022-08" db="EMBL/GenBank/DDBJ databases">
        <title>A Global Phylogenomic Analysis of the Shiitake Genus Lentinula.</title>
        <authorList>
            <consortium name="DOE Joint Genome Institute"/>
            <person name="Sierra-Patev S."/>
            <person name="Min B."/>
            <person name="Naranjo-Ortiz M."/>
            <person name="Looney B."/>
            <person name="Konkel Z."/>
            <person name="Slot J.C."/>
            <person name="Sakamoto Y."/>
            <person name="Steenwyk J.L."/>
            <person name="Rokas A."/>
            <person name="Carro J."/>
            <person name="Camarero S."/>
            <person name="Ferreira P."/>
            <person name="Molpeceres G."/>
            <person name="Ruiz-Duenas F.J."/>
            <person name="Serrano A."/>
            <person name="Henrissat B."/>
            <person name="Drula E."/>
            <person name="Hughes K.W."/>
            <person name="Mata J.L."/>
            <person name="Ishikawa N.K."/>
            <person name="Vargas-Isla R."/>
            <person name="Ushijima S."/>
            <person name="Smith C.A."/>
            <person name="Ahrendt S."/>
            <person name="Andreopoulos W."/>
            <person name="He G."/>
            <person name="Labutti K."/>
            <person name="Lipzen A."/>
            <person name="Ng V."/>
            <person name="Riley R."/>
            <person name="Sandor L."/>
            <person name="Barry K."/>
            <person name="Martinez A.T."/>
            <person name="Xiao Y."/>
            <person name="Gibbons J.G."/>
            <person name="Terashima K."/>
            <person name="Grigoriev I.V."/>
            <person name="Hibbett D.S."/>
        </authorList>
    </citation>
    <scope>NUCLEOTIDE SEQUENCE</scope>
    <source>
        <strain evidence="1">RHP3577 ss4</strain>
    </source>
</reference>
<dbReference type="Gene3D" id="3.60.130.30">
    <property type="match status" value="1"/>
</dbReference>
<organism evidence="1 2">
    <name type="scientific">Lentinula lateritia</name>
    <dbReference type="NCBI Taxonomy" id="40482"/>
    <lineage>
        <taxon>Eukaryota</taxon>
        <taxon>Fungi</taxon>
        <taxon>Dikarya</taxon>
        <taxon>Basidiomycota</taxon>
        <taxon>Agaricomycotina</taxon>
        <taxon>Agaricomycetes</taxon>
        <taxon>Agaricomycetidae</taxon>
        <taxon>Agaricales</taxon>
        <taxon>Marasmiineae</taxon>
        <taxon>Omphalotaceae</taxon>
        <taxon>Lentinula</taxon>
    </lineage>
</organism>
<dbReference type="EMBL" id="JANVFT010000146">
    <property type="protein sequence ID" value="KAJ4464149.1"/>
    <property type="molecule type" value="Genomic_DNA"/>
</dbReference>
<evidence type="ECO:0000313" key="2">
    <source>
        <dbReference type="Proteomes" id="UP001150217"/>
    </source>
</evidence>
<comment type="caution">
    <text evidence="1">The sequence shown here is derived from an EMBL/GenBank/DDBJ whole genome shotgun (WGS) entry which is preliminary data.</text>
</comment>
<protein>
    <recommendedName>
        <fullName evidence="3">Prolyl 4-hydroxylase alpha subunit Fe(2+) 2OG dioxygenase domain-containing protein</fullName>
    </recommendedName>
</protein>
<accession>A0ABQ8UWR0</accession>
<keyword evidence="2" id="KW-1185">Reference proteome</keyword>